<dbReference type="SUPFAM" id="SSF56219">
    <property type="entry name" value="DNase I-like"/>
    <property type="match status" value="1"/>
</dbReference>
<feature type="non-terminal residue" evidence="1">
    <location>
        <position position="1"/>
    </location>
</feature>
<evidence type="ECO:0000313" key="3">
    <source>
        <dbReference type="EMBL" id="CAF4151646.1"/>
    </source>
</evidence>
<dbReference type="EMBL" id="CAJOBI010010110">
    <property type="protein sequence ID" value="CAF4151646.1"/>
    <property type="molecule type" value="Genomic_DNA"/>
</dbReference>
<dbReference type="EMBL" id="CAJNRE010000557">
    <property type="protein sequence ID" value="CAF1928681.1"/>
    <property type="molecule type" value="Genomic_DNA"/>
</dbReference>
<sequence length="239" mass="27416">AHIADLDILLTTYTLQILILTGVGSKIKQLPKISDYYWISQEGTNAFGGVAILFHKTLKTKLITQKRDFLLVELDILSKPILLGAVYILPGKSIPQDIFDTYVDKSFYIFGDYNAKHTDWFCTNNNASGVQLRNWLDNTGREMIYPNQPTSKRSTEEKIEKRNSFKSQGNNIWKYRHSTFHPYAPSFEGLTANNGIIRDHQVIADTLANYYEKHFETPAIDPNNISHIDAMKEYDVFTE</sequence>
<comment type="caution">
    <text evidence="1">The sequence shown here is derived from an EMBL/GenBank/DDBJ whole genome shotgun (WGS) entry which is preliminary data.</text>
</comment>
<evidence type="ECO:0000313" key="4">
    <source>
        <dbReference type="Proteomes" id="UP000663824"/>
    </source>
</evidence>
<dbReference type="Gene3D" id="3.60.10.10">
    <property type="entry name" value="Endonuclease/exonuclease/phosphatase"/>
    <property type="match status" value="1"/>
</dbReference>
<organism evidence="1 4">
    <name type="scientific">Rotaria magnacalcarata</name>
    <dbReference type="NCBI Taxonomy" id="392030"/>
    <lineage>
        <taxon>Eukaryota</taxon>
        <taxon>Metazoa</taxon>
        <taxon>Spiralia</taxon>
        <taxon>Gnathifera</taxon>
        <taxon>Rotifera</taxon>
        <taxon>Eurotatoria</taxon>
        <taxon>Bdelloidea</taxon>
        <taxon>Philodinida</taxon>
        <taxon>Philodinidae</taxon>
        <taxon>Rotaria</taxon>
    </lineage>
</organism>
<reference evidence="1" key="1">
    <citation type="submission" date="2021-02" db="EMBL/GenBank/DDBJ databases">
        <authorList>
            <person name="Nowell W R."/>
        </authorList>
    </citation>
    <scope>NUCLEOTIDE SEQUENCE</scope>
</reference>
<protein>
    <recommendedName>
        <fullName evidence="5">Endonuclease/exonuclease/phosphatase domain-containing protein</fullName>
    </recommendedName>
</protein>
<dbReference type="EMBL" id="CAJOBJ010009975">
    <property type="protein sequence ID" value="CAF4150657.1"/>
    <property type="molecule type" value="Genomic_DNA"/>
</dbReference>
<evidence type="ECO:0000313" key="1">
    <source>
        <dbReference type="EMBL" id="CAF1928681.1"/>
    </source>
</evidence>
<dbReference type="AlphaFoldDB" id="A0A816LEA3"/>
<name>A0A816LEA3_9BILA</name>
<dbReference type="InterPro" id="IPR036691">
    <property type="entry name" value="Endo/exonu/phosph_ase_sf"/>
</dbReference>
<dbReference type="Proteomes" id="UP000676336">
    <property type="component" value="Unassembled WGS sequence"/>
</dbReference>
<evidence type="ECO:0000313" key="2">
    <source>
        <dbReference type="EMBL" id="CAF4150657.1"/>
    </source>
</evidence>
<accession>A0A816LEA3</accession>
<proteinExistence type="predicted"/>
<dbReference type="Proteomes" id="UP000681720">
    <property type="component" value="Unassembled WGS sequence"/>
</dbReference>
<evidence type="ECO:0008006" key="5">
    <source>
        <dbReference type="Google" id="ProtNLM"/>
    </source>
</evidence>
<gene>
    <name evidence="2" type="ORF">GIL414_LOCUS19506</name>
    <name evidence="1" type="ORF">MBJ925_LOCUS3783</name>
    <name evidence="3" type="ORF">SMN809_LOCUS19795</name>
</gene>
<dbReference type="Proteomes" id="UP000663824">
    <property type="component" value="Unassembled WGS sequence"/>
</dbReference>